<dbReference type="SUPFAM" id="SSF47413">
    <property type="entry name" value="lambda repressor-like DNA-binding domains"/>
    <property type="match status" value="1"/>
</dbReference>
<dbReference type="PANTHER" id="PTHR10098">
    <property type="entry name" value="RAPSYN-RELATED"/>
    <property type="match status" value="1"/>
</dbReference>
<keyword evidence="3" id="KW-1185">Reference proteome</keyword>
<reference evidence="2 3" key="1">
    <citation type="submission" date="2019-03" db="EMBL/GenBank/DDBJ databases">
        <title>Genomic Encyclopedia of Type Strains, Phase IV (KMG-IV): sequencing the most valuable type-strain genomes for metagenomic binning, comparative biology and taxonomic classification.</title>
        <authorList>
            <person name="Goeker M."/>
        </authorList>
    </citation>
    <scope>NUCLEOTIDE SEQUENCE [LARGE SCALE GENOMIC DNA]</scope>
    <source>
        <strain evidence="2 3">DSM 19377</strain>
    </source>
</reference>
<name>A0A4R2NQY3_9BACL</name>
<dbReference type="SUPFAM" id="SSF48452">
    <property type="entry name" value="TPR-like"/>
    <property type="match status" value="1"/>
</dbReference>
<dbReference type="Proteomes" id="UP000295416">
    <property type="component" value="Unassembled WGS sequence"/>
</dbReference>
<dbReference type="GO" id="GO:0003677">
    <property type="term" value="F:DNA binding"/>
    <property type="evidence" value="ECO:0007669"/>
    <property type="project" value="InterPro"/>
</dbReference>
<comment type="caution">
    <text evidence="2">The sequence shown here is derived from an EMBL/GenBank/DDBJ whole genome shotgun (WGS) entry which is preliminary data.</text>
</comment>
<organism evidence="2 3">
    <name type="scientific">Scopulibacillus darangshiensis</name>
    <dbReference type="NCBI Taxonomy" id="442528"/>
    <lineage>
        <taxon>Bacteria</taxon>
        <taxon>Bacillati</taxon>
        <taxon>Bacillota</taxon>
        <taxon>Bacilli</taxon>
        <taxon>Bacillales</taxon>
        <taxon>Sporolactobacillaceae</taxon>
        <taxon>Scopulibacillus</taxon>
    </lineage>
</organism>
<dbReference type="CDD" id="cd00093">
    <property type="entry name" value="HTH_XRE"/>
    <property type="match status" value="1"/>
</dbReference>
<dbReference type="PROSITE" id="PS50943">
    <property type="entry name" value="HTH_CROC1"/>
    <property type="match status" value="1"/>
</dbReference>
<dbReference type="Pfam" id="PF01381">
    <property type="entry name" value="HTH_3"/>
    <property type="match status" value="1"/>
</dbReference>
<dbReference type="InterPro" id="IPR019734">
    <property type="entry name" value="TPR_rpt"/>
</dbReference>
<dbReference type="OrthoDB" id="252257at2"/>
<dbReference type="Gene3D" id="1.10.260.40">
    <property type="entry name" value="lambda repressor-like DNA-binding domains"/>
    <property type="match status" value="1"/>
</dbReference>
<dbReference type="SMART" id="SM00028">
    <property type="entry name" value="TPR"/>
    <property type="match status" value="5"/>
</dbReference>
<protein>
    <submittedName>
        <fullName evidence="2">Tetratricopeptide repeat protein</fullName>
    </submittedName>
</protein>
<dbReference type="SMART" id="SM00530">
    <property type="entry name" value="HTH_XRE"/>
    <property type="match status" value="1"/>
</dbReference>
<dbReference type="Pfam" id="PF13181">
    <property type="entry name" value="TPR_8"/>
    <property type="match status" value="1"/>
</dbReference>
<dbReference type="AlphaFoldDB" id="A0A4R2NQY3"/>
<accession>A0A4R2NQY3</accession>
<dbReference type="Gene3D" id="1.25.40.10">
    <property type="entry name" value="Tetratricopeptide repeat domain"/>
    <property type="match status" value="1"/>
</dbReference>
<proteinExistence type="predicted"/>
<feature type="domain" description="HTH cro/C1-type" evidence="1">
    <location>
        <begin position="6"/>
        <end position="58"/>
    </location>
</feature>
<evidence type="ECO:0000313" key="3">
    <source>
        <dbReference type="Proteomes" id="UP000295416"/>
    </source>
</evidence>
<dbReference type="InterPro" id="IPR011990">
    <property type="entry name" value="TPR-like_helical_dom_sf"/>
</dbReference>
<evidence type="ECO:0000313" key="2">
    <source>
        <dbReference type="EMBL" id="TCP23814.1"/>
    </source>
</evidence>
<sequence>MIGTRIRYYRKRSGLTLEQLADGICSVSYLSKFEHGEKASDEIIKFLCDRLGISFEDVDNHEEIAEINRLLDEWYESIRDRNPDDMAEKEQAVTEKINTTEDPFLLIKYELFKVRLLLIDHKSDEAKPMLANIEKFKEIFTPELQYLYYHFKGVYFYTLENYNEALRLYQHAEELLIQLNYNEKEAAELYYQISLTHTDFYHISQGINYAHKALELFEKSYNLKRIADCQTLLGISSRRIFNYDQAEFHYTQALKFAELYKDDIRKGILYHNLGYVQSFLGNSKIAIDYYKKGLILRETFDPKSKCLTLFLLAREHFKINDTEKAQSFIQEGLKMSKQNNLSDSYYKFKILDLKINNKNEEYEELLRKKAIPYFSKVKLWEHVSEYAEELANYCYDIGKYKRAGHYFRLAIGARNELH</sequence>
<dbReference type="EMBL" id="SLXK01000028">
    <property type="protein sequence ID" value="TCP23814.1"/>
    <property type="molecule type" value="Genomic_DNA"/>
</dbReference>
<evidence type="ECO:0000259" key="1">
    <source>
        <dbReference type="PROSITE" id="PS50943"/>
    </source>
</evidence>
<dbReference type="InterPro" id="IPR001387">
    <property type="entry name" value="Cro/C1-type_HTH"/>
</dbReference>
<gene>
    <name evidence="2" type="ORF">EV207_12837</name>
</gene>
<dbReference type="RefSeq" id="WP_132747216.1">
    <property type="nucleotide sequence ID" value="NZ_SLXK01000028.1"/>
</dbReference>
<dbReference type="InterPro" id="IPR010982">
    <property type="entry name" value="Lambda_DNA-bd_dom_sf"/>
</dbReference>